<name>A0ABP9IZN4_9ACTN</name>
<protein>
    <recommendedName>
        <fullName evidence="4">ATPase</fullName>
    </recommendedName>
</protein>
<sequence>MAASVVLALDGGTAAVLSRLRNVRVGPAEGLSQGGGARREGSDAAYPAVG</sequence>
<gene>
    <name evidence="2" type="ORF">GCM10023335_37580</name>
</gene>
<evidence type="ECO:0000313" key="3">
    <source>
        <dbReference type="Proteomes" id="UP001501759"/>
    </source>
</evidence>
<proteinExistence type="predicted"/>
<dbReference type="EMBL" id="BAABKB010000012">
    <property type="protein sequence ID" value="GAA5014168.1"/>
    <property type="molecule type" value="Genomic_DNA"/>
</dbReference>
<keyword evidence="3" id="KW-1185">Reference proteome</keyword>
<dbReference type="Proteomes" id="UP001501759">
    <property type="component" value="Unassembled WGS sequence"/>
</dbReference>
<evidence type="ECO:0000313" key="2">
    <source>
        <dbReference type="EMBL" id="GAA5014168.1"/>
    </source>
</evidence>
<evidence type="ECO:0000256" key="1">
    <source>
        <dbReference type="SAM" id="MobiDB-lite"/>
    </source>
</evidence>
<evidence type="ECO:0008006" key="4">
    <source>
        <dbReference type="Google" id="ProtNLM"/>
    </source>
</evidence>
<accession>A0ABP9IZN4</accession>
<comment type="caution">
    <text evidence="2">The sequence shown here is derived from an EMBL/GenBank/DDBJ whole genome shotgun (WGS) entry which is preliminary data.</text>
</comment>
<organism evidence="2 3">
    <name type="scientific">Streptomyces siamensis</name>
    <dbReference type="NCBI Taxonomy" id="1274986"/>
    <lineage>
        <taxon>Bacteria</taxon>
        <taxon>Bacillati</taxon>
        <taxon>Actinomycetota</taxon>
        <taxon>Actinomycetes</taxon>
        <taxon>Kitasatosporales</taxon>
        <taxon>Streptomycetaceae</taxon>
        <taxon>Streptomyces</taxon>
    </lineage>
</organism>
<reference evidence="3" key="1">
    <citation type="journal article" date="2019" name="Int. J. Syst. Evol. Microbiol.">
        <title>The Global Catalogue of Microorganisms (GCM) 10K type strain sequencing project: providing services to taxonomists for standard genome sequencing and annotation.</title>
        <authorList>
            <consortium name="The Broad Institute Genomics Platform"/>
            <consortium name="The Broad Institute Genome Sequencing Center for Infectious Disease"/>
            <person name="Wu L."/>
            <person name="Ma J."/>
        </authorList>
    </citation>
    <scope>NUCLEOTIDE SEQUENCE [LARGE SCALE GENOMIC DNA]</scope>
    <source>
        <strain evidence="3">JCM 18409</strain>
    </source>
</reference>
<feature type="region of interest" description="Disordered" evidence="1">
    <location>
        <begin position="27"/>
        <end position="50"/>
    </location>
</feature>